<dbReference type="EMBL" id="JBHRTR010000028">
    <property type="protein sequence ID" value="MFC3228781.1"/>
    <property type="molecule type" value="Genomic_DNA"/>
</dbReference>
<reference evidence="3" key="1">
    <citation type="journal article" date="2019" name="Int. J. Syst. Evol. Microbiol.">
        <title>The Global Catalogue of Microorganisms (GCM) 10K type strain sequencing project: providing services to taxonomists for standard genome sequencing and annotation.</title>
        <authorList>
            <consortium name="The Broad Institute Genomics Platform"/>
            <consortium name="The Broad Institute Genome Sequencing Center for Infectious Disease"/>
            <person name="Wu L."/>
            <person name="Ma J."/>
        </authorList>
    </citation>
    <scope>NUCLEOTIDE SEQUENCE [LARGE SCALE GENOMIC DNA]</scope>
    <source>
        <strain evidence="3">KCTC 42964</strain>
    </source>
</reference>
<comment type="caution">
    <text evidence="2">The sequence shown here is derived from an EMBL/GenBank/DDBJ whole genome shotgun (WGS) entry which is preliminary data.</text>
</comment>
<gene>
    <name evidence="2" type="ORF">ACFOGJ_16170</name>
</gene>
<evidence type="ECO:0000313" key="3">
    <source>
        <dbReference type="Proteomes" id="UP001595528"/>
    </source>
</evidence>
<evidence type="ECO:0008006" key="4">
    <source>
        <dbReference type="Google" id="ProtNLM"/>
    </source>
</evidence>
<feature type="region of interest" description="Disordered" evidence="1">
    <location>
        <begin position="542"/>
        <end position="573"/>
    </location>
</feature>
<keyword evidence="3" id="KW-1185">Reference proteome</keyword>
<proteinExistence type="predicted"/>
<feature type="region of interest" description="Disordered" evidence="1">
    <location>
        <begin position="1"/>
        <end position="22"/>
    </location>
</feature>
<feature type="compositionally biased region" description="Basic residues" evidence="1">
    <location>
        <begin position="662"/>
        <end position="671"/>
    </location>
</feature>
<feature type="compositionally biased region" description="Low complexity" evidence="1">
    <location>
        <begin position="560"/>
        <end position="573"/>
    </location>
</feature>
<accession>A0ABV7L280</accession>
<feature type="region of interest" description="Disordered" evidence="1">
    <location>
        <begin position="644"/>
        <end position="671"/>
    </location>
</feature>
<feature type="compositionally biased region" description="Basic and acidic residues" evidence="1">
    <location>
        <begin position="644"/>
        <end position="656"/>
    </location>
</feature>
<sequence length="671" mass="76505">MAEAYETERDDTAPAPDGPGLFRHWKRCIETAGRKEEEWRKAGMSVVEKYRDEKRQKQAGKRQHKFNMLWSNTEVQASAIFQGNVQPDIRRRYRTPDPTGKEGATIIERSLAYMADECDYDDVIRRIVQDMLLPGRGVARVRYDYQPGPDGVPVGEKVPVEYVDWRWFRRDPDADRWEDVTWIAFGGQMTRRQLVEAFGRKGREVNLSATDDPEQDKEESEDSEVYRAARVWEIWDKTDRTVKYWCQGYQDGLLAETDPPYDLRGFFPCPRPIYAVQTNDTLIPVPEYEQWRDQAAELNKVTDRIDKVVDAIRVRGVYPASDGAEIARLMQGDDNDLIPVENWPALMEKGGLKDVLQWMPIDILKDVLESLYIQRDSIKQTIYEITGISDILRGATDARETATAQEIKSKFGSLRIERKRGEVNRLCRDLMEMQAEIVAEHFQPQTLSMMTGVQVTPEVMQMLRDDRMRSYRIDVETEDSIQAQSEEEKRAALELLNAIGGMAEGVGAVIQSGLISQQAARAVVMAVVRQFRFGKDVENAMEEGEAEMAQQPPKPDPEAEAAQAKAQAEQMKAQAQVQKTQGDMQLAQAKGQVEMQTLQARSQAEAQKVALEIQVQQQEHALKMAEMQAELQKLAAEVEMAREKGEIDRENVEAKAKAQRAQARRKQRADA</sequence>
<dbReference type="RefSeq" id="WP_379902220.1">
    <property type="nucleotide sequence ID" value="NZ_JBHRTR010000028.1"/>
</dbReference>
<name>A0ABV7L280_9PROT</name>
<dbReference type="Proteomes" id="UP001595528">
    <property type="component" value="Unassembled WGS sequence"/>
</dbReference>
<protein>
    <recommendedName>
        <fullName evidence="4">Portal protein</fullName>
    </recommendedName>
</protein>
<dbReference type="Pfam" id="PF16510">
    <property type="entry name" value="P22_portal"/>
    <property type="match status" value="1"/>
</dbReference>
<feature type="compositionally biased region" description="Basic and acidic residues" evidence="1">
    <location>
        <begin position="1"/>
        <end position="12"/>
    </location>
</feature>
<dbReference type="InterPro" id="IPR032427">
    <property type="entry name" value="P22_portal"/>
</dbReference>
<evidence type="ECO:0000256" key="1">
    <source>
        <dbReference type="SAM" id="MobiDB-lite"/>
    </source>
</evidence>
<evidence type="ECO:0000313" key="2">
    <source>
        <dbReference type="EMBL" id="MFC3228781.1"/>
    </source>
</evidence>
<organism evidence="2 3">
    <name type="scientific">Marinibaculum pumilum</name>
    <dbReference type="NCBI Taxonomy" id="1766165"/>
    <lineage>
        <taxon>Bacteria</taxon>
        <taxon>Pseudomonadati</taxon>
        <taxon>Pseudomonadota</taxon>
        <taxon>Alphaproteobacteria</taxon>
        <taxon>Rhodospirillales</taxon>
        <taxon>Rhodospirillaceae</taxon>
        <taxon>Marinibaculum</taxon>
    </lineage>
</organism>